<dbReference type="Proteomes" id="UP000035481">
    <property type="component" value="Unassembled WGS sequence"/>
</dbReference>
<dbReference type="Gene3D" id="2.160.20.20">
    <property type="match status" value="11"/>
</dbReference>
<dbReference type="InterPro" id="IPR011050">
    <property type="entry name" value="Pectin_lyase_fold/virulence"/>
</dbReference>
<sequence>MLSLYQNNTNIAITNATITSQPFTGPRNGLFLFNSSNVTTNLNLTGSTIQNIGPTDFNTYASADYGPFVSMRGGANSVLNINGGATGVTFTGNHGLADQPGVIGLYGSNTLNFTGNVTFNGNWTANYGGALTIYEATGETMNFAGPTVFSSNHSSVFGGAIDFWGGASTLTFNAPVTFSGNYVYGGTTFSATYPNHVTDQHSRGGAVNIGYLSPGSGSVNLVTNSTALFDGNFVIETKSGRNALGGAVSAYGNGSSYNYFMNFNGPTTFSNNYVYSTTGSGFGGAVYYDSGSAAVLNLGPGSSVINNYAETLGGAIYLQTGTINLKADGGDITFQGNRQGASFTSIAGGLYAPVVGSGTPNAIYLNSTGSLNLDATVGNFIQFYDPIASTAGASVTVNKTGAGTVIFHGNSSNPGDPTYNSTVLTNTNVNGGTFAFTDGVSYGGTSSGVFTVNNGGTVQGDDGSTLLSGTIAVNAGGTVATNGGIFNLNAGTGGITSTAGRFTGFGSITAPSISLSSSAANISTADVAGGNTLSLNTVLTNAGGLNKTGAGTLVLTGANTFTGGTTISGGALSVSSDANLGGAAGGLAFNGGTLLTTTGISSARPVNLIGNGTIDNGGNADTFSGVFSGAGSLTSLGAGTLVLAGDSTYTGGTTISAGTLQLGNGGTTGSIVGNVTDNAALVVNRSGNLMLTGIISGTGTFAQSGPGTVILTGDNTYTGNTLISAGTLQLGSNGTSGSIAGPITDNAALVIKRSDSVTLPGAISGTGSFTQSGAGSTIFTGNNTYAGGTTISTGTLQIGAGGTTGSVAGDVTDNAALVFNRSDALTYAGIVSSSGTLTQAGTGTLTLSGANSYRGGTFLNAGVLSVSSDGNLGATSGSLTFNGGTLQLGASFNTAATRAVALNGNGTIDTNGFSGTVPVGISGAGGLTKLGAGTLTLTGNSIYTGDTVISAGTLQLGNGGNAASVASAIVDNAALVINQSNIVTLPGVISGTGTLTQVGTGDTILTGNSTYSGATTISAGKLQLGNGGTNGSITGPIVDNAALAIDRSDSVTMPGAISGTGTLTQSGSGTLILTGADTYTGATAVNAGTLRVNGSIASPTTTVANGATLGGSGTIGGAVTIQTGAHLSPGNSPGTLTVNGNLVLMGGSFLDYELGQAGVVGGPLNDLTSVGGNLTLGGSLNVSVSSGGTFGPGVYRLISYAGTLTNNGLGFGTVPAGFTPNVDLLVQTAVPQQVNLINAQGLGPLTFWDGGNQALANNNVVNGGAGTWVTSVSDTSWTDSAGAVNGSWQPNGFAIFQGTPGTVTVDNSAGAVTFSGAQFAVNGYTITGQPLTTTTADTIVRVGDGTGAGAAMTATIGSVIQGSGGIDKTDLGTLVLSGANTYTGGTTVASGTLSIASNANLGNAAGALTFNGGTLLTTAGLASARTVNLAGSGTIDNGGNSDTFSSVIGGSGALTSAGAGTLILSADNTYTGGTTISAGTLQLGSGGTTGNVVGNVVDNGSLVFNHSNALTYAGVISGSGTMTKGGAGALTLTNANTYTGGTTIASGAGVLQIGNGGTTGSIAGNVTFAGSSATNIATLTFNRSDDMTFAGSVSGFGVINKINTNNLTLSGDVSTTYAVANAINVQSGTLTVTGTLGATSANGATTVASGATLNIGNGGTTGMVTAGNIVDNGAVFINRGDNVSLNTLIGGTGALTKLGTNVVTLTQNDTYTGLTTIASGTLQLGAVSTSGGVTGNILDNGILVYNRNASATYGGTISGTGSVVKQGANTWTLTGANTYTGGTTIASGTLSIASDNNMGDASGTLTFTSGTLLTTAGMTSARTVNMTGNGTINNGGNLDTFSGLFSGAGALTSTGAGTTILTANNTYTGSTTIAAGTLQLGNGGTSGSVAGNITDNSALVYNRSDAFIYNGIVSGSGGLTVATGRLALAGNNSFTGASTINAGATLQVGNSGASGSVVGSIVDNGQLLFQRSGAYTYAGAISGSGTLMQAGTGTTILTGTSTYTGATNVNAGTLRVNGSIASPLTTVFSGATLGGSGTLGGNVTVQDGGHLAPGNSPGTLTITGNLSLSNGSILDYELGKAGVPGGPLNDLTVVNGNLQLDGVLNVTASSGGTFGPGVYRVINYAGTLTNNGLDFGTVPAGFTPNVDLLVQTVVPHQVNLINTQALGPLTFWDGNDTALFNNNVVNGGTGTWLASAGDASWTDSTGAVNASWQPNGFAIFQGTPGTVTVDNSAAPVTFSGAQFVVNGYTLAGQPLTTNTADTIIRVGDGTASGLGMSAIVANVIQGSGGLDKTDLGTLILTADNTYTGGTTINSGVLQIGNGGLSGSVTGNIVNNGTLTYYRSDNGDTPYIISTPISGQGSIVFKGNGVSNESAYEVDTANSGFNQNVIVESGARLSLQFKSAGTGNGIVVEDGGGIWLAKGADYANPIAISGNGWLEPSGQLGAIRIADNSTASGPIFLNGNARIDAPFAHDTGTFSGVIDDLGRSFQLEKAGPGMVTFTGNNTYTGGTLLSEGTLQIGNGGTSGSVVGNLIDQGTLVFNRSDAASFAGIISGTGTVTQSGTGTLTFTGNNTYTGTTTVDPGTLLINGNQTAANGAVNVDSGATLGGSGTTGGNVTVADGGHLLGSQGLVFSMNQLALNPMSQVDINVTAPGTIGLFNINGNGGGTGAGNLVLDGSLNITATGTLGPGVYRVMNYSGALTDNRLAFGTVPSGFTPNVDLFIQTSVAQQVNLVNAQGVGPLNFWDGSNPALFNNNQINGGSGVWQAQILAGQVIDNWTDVAGAVNAQWLANGFAIFQATPGIVTVNNGAGAVTFSGAQFATDGYTVTGEPLTTTTADTIIRVGDGTALGAGMTATIGAVIQGSGGLHKTDLGTLALSGANTYSGGTTVGGGVLSIASDSNLGAANTALTLDGGTLLTTSAIDTPRAVTVGSSNGGFDNGGNVDTLSSAITGPGALRFAGSGTTTLLSDNTYAGGTTIAGGTLVLGNGGATGSVVGDIADNGALVLNRSGATAYGGVISGTGSLTTQTGTVTLSGANSYAGATTVNAGTLLINGTQSAATGAVFVGAGAALGGVGATGGNVSVADNGRLIGVQGQTLTMNSLTLNPLSHLDVSLADPSPQALFNVNGNAGGSGAGNLVLGGVLDITATGAFGPGLYRLINYTGALINNGLTFGTVPTNFTPNIDLLLQTSVAQQVNLVNTKGALLSFWDGNDNTLFDNGQVNGGSGTWLATTGESWTDSAGAVNGAWLKNGFAIFQGTPGTVTVDNSAGDVTFSGAQFALNGYTITGAPLTTGELDTVIRVGDGTAAGASMTATINAAIQGSGGLRKTDLGTLALGGANSYTGGTTIDAGTLSIGSDANLGDPAGSLTFNGGTLLLTGPVTTARSVVLNADSTINTQSDKNKFTHAITGAGGLTKQGSGALIFDGAATYGGSTEVAAGTLVVGDASHSQAVLGGGGGTVTVDANAALGGYGRVQASVLNNGTVGVGNALPVLANGPDATFTIAGPLDNRGTVSMINGVAGDRLVVSGGAYVSDGGQLQVESVLNDGGASGQTDQLVADAVVLGSGGPTRVNVQSVGAPPALLTTGDGIKVVDVGNAGTSAPGAFTLGNRVVTGPYEYQLFQGGVTNPGDGDWYLRDVAPSPQPPAPPVPIVRPEVGTYLDNQFAASRMFVGTLHDRQGDPDTVFGDASDIGPAWLRLDGGGTHYHSVNDLLHTNGNDVLLMGGVDLYHSHFADRSDALRVGVMMGYGRSTSNSSAAFNPAQSSGRVNGYNVGAYGTWFAHPDERIGAYVDTWAQYSDFSNRVEGSRGYTIHYDSHAWTASVEGGYTWRFGNVFLQPQAQLVHLDYNADHLLDHAQTAIRETGSDHWIGRLGLRVFGPTDSGLSPYAEANWWHSDSRAAISFDQLVVTSGVPRSYGEVNVGLQGILAKNWATWSAVGAEWGSDHYRHFQASIGVKYQW</sequence>
<protein>
    <recommendedName>
        <fullName evidence="2">Autotransporter domain-containing protein</fullName>
    </recommendedName>
</protein>
<keyword evidence="1" id="KW-0732">Signal</keyword>
<evidence type="ECO:0000259" key="2">
    <source>
        <dbReference type="PROSITE" id="PS51208"/>
    </source>
</evidence>
<dbReference type="PANTHER" id="PTHR35037:SF3">
    <property type="entry name" value="C-TERMINAL REGION OF AIDA-LIKE PROTEIN"/>
    <property type="match status" value="1"/>
</dbReference>
<dbReference type="InterPro" id="IPR013425">
    <property type="entry name" value="Autotrns_rpt"/>
</dbReference>
<dbReference type="SMART" id="SM00710">
    <property type="entry name" value="PbH1"/>
    <property type="match status" value="9"/>
</dbReference>
<gene>
    <name evidence="3" type="ORF">Y882_08475</name>
</gene>
<organism evidence="3 4">
    <name type="scientific">Dyella japonica DSM 16301</name>
    <dbReference type="NCBI Taxonomy" id="1440762"/>
    <lineage>
        <taxon>Bacteria</taxon>
        <taxon>Pseudomonadati</taxon>
        <taxon>Pseudomonadota</taxon>
        <taxon>Gammaproteobacteria</taxon>
        <taxon>Lysobacterales</taxon>
        <taxon>Rhodanobacteraceae</taxon>
        <taxon>Dyella</taxon>
    </lineage>
</organism>
<dbReference type="SMART" id="SM00869">
    <property type="entry name" value="Autotransporter"/>
    <property type="match status" value="1"/>
</dbReference>
<reference evidence="3 4" key="1">
    <citation type="journal article" date="2015" name="Antonie Van Leeuwenhoek">
        <title>A phylogenomic and molecular marker based taxonomic framework for the order Xanthomonadales: proposal to transfer the families Algiphilaceae and Solimonadaceae to the order Nevskiales ord. nov. and to create a new family within the order Xanthomonadales, the family Rhodanobacteraceae fam. nov., containing the genus Rhodanobacter and its closest relatives.</title>
        <authorList>
            <person name="Naushad S."/>
            <person name="Adeolu M."/>
            <person name="Wong S."/>
            <person name="Sohail M."/>
            <person name="Schellhorn H.E."/>
            <person name="Gupta R.S."/>
        </authorList>
    </citation>
    <scope>NUCLEOTIDE SEQUENCE [LARGE SCALE GENOMIC DNA]</scope>
    <source>
        <strain evidence="3 4">DSM 16301</strain>
    </source>
</reference>
<dbReference type="Gene3D" id="2.40.128.130">
    <property type="entry name" value="Autotransporter beta-domain"/>
    <property type="match status" value="1"/>
</dbReference>
<evidence type="ECO:0000313" key="4">
    <source>
        <dbReference type="Proteomes" id="UP000035481"/>
    </source>
</evidence>
<dbReference type="PATRIC" id="fig|1440762.4.peg.1196"/>
<dbReference type="PROSITE" id="PS51208">
    <property type="entry name" value="AUTOTRANSPORTER"/>
    <property type="match status" value="1"/>
</dbReference>
<dbReference type="InterPro" id="IPR012332">
    <property type="entry name" value="Autotransporter_pectin_lyase_C"/>
</dbReference>
<proteinExistence type="predicted"/>
<evidence type="ECO:0000256" key="1">
    <source>
        <dbReference type="ARBA" id="ARBA00022729"/>
    </source>
</evidence>
<dbReference type="SUPFAM" id="SSF103515">
    <property type="entry name" value="Autotransporter"/>
    <property type="match status" value="1"/>
</dbReference>
<accession>A0A0G9H3M4</accession>
<dbReference type="InterPro" id="IPR036709">
    <property type="entry name" value="Autotransporte_beta_dom_sf"/>
</dbReference>
<evidence type="ECO:0000313" key="3">
    <source>
        <dbReference type="EMBL" id="KLD64106.1"/>
    </source>
</evidence>
<feature type="domain" description="Autotransporter" evidence="2">
    <location>
        <begin position="3685"/>
        <end position="3956"/>
    </location>
</feature>
<comment type="caution">
    <text evidence="3">The sequence shown here is derived from an EMBL/GenBank/DDBJ whole genome shotgun (WGS) entry which is preliminary data.</text>
</comment>
<dbReference type="Pfam" id="PF12951">
    <property type="entry name" value="PATR"/>
    <property type="match status" value="24"/>
</dbReference>
<dbReference type="InterPro" id="IPR051551">
    <property type="entry name" value="Autotransporter_adhesion"/>
</dbReference>
<dbReference type="InterPro" id="IPR005546">
    <property type="entry name" value="Autotransporte_beta"/>
</dbReference>
<dbReference type="SUPFAM" id="SSF51126">
    <property type="entry name" value="Pectin lyase-like"/>
    <property type="match status" value="13"/>
</dbReference>
<dbReference type="NCBIfam" id="TIGR02601">
    <property type="entry name" value="autotrns_rpt"/>
    <property type="match status" value="23"/>
</dbReference>
<name>A0A0G9H3M4_9GAMM</name>
<dbReference type="PANTHER" id="PTHR35037">
    <property type="entry name" value="C-TERMINAL REGION OF AIDA-LIKE PROTEIN"/>
    <property type="match status" value="1"/>
</dbReference>
<dbReference type="InterPro" id="IPR006626">
    <property type="entry name" value="PbH1"/>
</dbReference>
<dbReference type="EMBL" id="JPLA01000022">
    <property type="protein sequence ID" value="KLD64106.1"/>
    <property type="molecule type" value="Genomic_DNA"/>
</dbReference>